<gene>
    <name evidence="1" type="ORF">HGRIS_011568</name>
</gene>
<name>A0ABR3JWH4_9AGAR</name>
<evidence type="ECO:0000313" key="1">
    <source>
        <dbReference type="EMBL" id="KAL0959902.1"/>
    </source>
</evidence>
<accession>A0ABR3JWH4</accession>
<dbReference type="EMBL" id="JASNQZ010000002">
    <property type="protein sequence ID" value="KAL0959902.1"/>
    <property type="molecule type" value="Genomic_DNA"/>
</dbReference>
<comment type="caution">
    <text evidence="1">The sequence shown here is derived from an EMBL/GenBank/DDBJ whole genome shotgun (WGS) entry which is preliminary data.</text>
</comment>
<proteinExistence type="predicted"/>
<keyword evidence="2" id="KW-1185">Reference proteome</keyword>
<sequence>METIIPGTDLVGLTTSSIVLVPSMFTYLSPVLATFEGPKPNCDKTAVYMQAPPQFIVEMLDTAQRGKRSFQFKIFSEFNEITPAGAQSYGMRICPTARQDSDSSRSAVTNEGYEIWRHWEECLWFQEAIGHESARLVSEAWPRSSEANTICLFESPSLFPPPPAPS</sequence>
<reference evidence="2" key="1">
    <citation type="submission" date="2024-06" db="EMBL/GenBank/DDBJ databases">
        <title>Multi-omics analyses provide insights into the biosynthesis of the anticancer antibiotic pleurotin in Hohenbuehelia grisea.</title>
        <authorList>
            <person name="Weaver J.A."/>
            <person name="Alberti F."/>
        </authorList>
    </citation>
    <scope>NUCLEOTIDE SEQUENCE [LARGE SCALE GENOMIC DNA]</scope>
    <source>
        <strain evidence="2">T-177</strain>
    </source>
</reference>
<evidence type="ECO:0000313" key="2">
    <source>
        <dbReference type="Proteomes" id="UP001556367"/>
    </source>
</evidence>
<protein>
    <submittedName>
        <fullName evidence="1">Uncharacterized protein</fullName>
    </submittedName>
</protein>
<organism evidence="1 2">
    <name type="scientific">Hohenbuehelia grisea</name>
    <dbReference type="NCBI Taxonomy" id="104357"/>
    <lineage>
        <taxon>Eukaryota</taxon>
        <taxon>Fungi</taxon>
        <taxon>Dikarya</taxon>
        <taxon>Basidiomycota</taxon>
        <taxon>Agaricomycotina</taxon>
        <taxon>Agaricomycetes</taxon>
        <taxon>Agaricomycetidae</taxon>
        <taxon>Agaricales</taxon>
        <taxon>Pleurotineae</taxon>
        <taxon>Pleurotaceae</taxon>
        <taxon>Hohenbuehelia</taxon>
    </lineage>
</organism>
<dbReference type="Proteomes" id="UP001556367">
    <property type="component" value="Unassembled WGS sequence"/>
</dbReference>